<dbReference type="InterPro" id="IPR007497">
    <property type="entry name" value="SIMPL/DUF541"/>
</dbReference>
<feature type="signal peptide" evidence="1">
    <location>
        <begin position="1"/>
        <end position="19"/>
    </location>
</feature>
<gene>
    <name evidence="2" type="ORF">ED312_19420</name>
</gene>
<comment type="caution">
    <text evidence="2">The sequence shown here is derived from an EMBL/GenBank/DDBJ whole genome shotgun (WGS) entry which is preliminary data.</text>
</comment>
<dbReference type="Gene3D" id="3.30.110.170">
    <property type="entry name" value="Protein of unknown function (DUF541), domain 1"/>
    <property type="match status" value="1"/>
</dbReference>
<feature type="chain" id="PRO_5017954724" evidence="1">
    <location>
        <begin position="20"/>
        <end position="231"/>
    </location>
</feature>
<sequence>MKKYCFFPLLLTIVTFGFAQTKNFMDTPYLETSAIADTLVMPDRIFLSITITESDTKGKRSVEEMETAMIRKLESLSIDVKKQLTLSDLSSNFQNYFLRKRDVQKSKTYELLVYDARAAGRVAGVLEEAGISNIFLDKTEYSGMESLKLILRSAAILRAHQQAEAMTKPLKQSLGKAIYISDTNTRVINMLQGQVSGLLLKKEMQEEYAPAPIAFEKIKVESEVRVKFSLE</sequence>
<name>A0A3N0DS41_SINP1</name>
<evidence type="ECO:0000256" key="1">
    <source>
        <dbReference type="SAM" id="SignalP"/>
    </source>
</evidence>
<reference evidence="2 3" key="1">
    <citation type="submission" date="2018-10" db="EMBL/GenBank/DDBJ databases">
        <title>Sinomicrobium pectinilyticum sp. nov., a pectinase-producing bacterium isolated from alkaline and saline soil, and emended description of the genus Sinomicrobium.</title>
        <authorList>
            <person name="Cheng B."/>
            <person name="Li C."/>
            <person name="Lai Q."/>
            <person name="Du M."/>
            <person name="Shao Z."/>
            <person name="Xu P."/>
            <person name="Yang C."/>
        </authorList>
    </citation>
    <scope>NUCLEOTIDE SEQUENCE [LARGE SCALE GENOMIC DNA]</scope>
    <source>
        <strain evidence="2 3">5DNS001</strain>
    </source>
</reference>
<evidence type="ECO:0000313" key="3">
    <source>
        <dbReference type="Proteomes" id="UP000267469"/>
    </source>
</evidence>
<proteinExistence type="predicted"/>
<organism evidence="2 3">
    <name type="scientific">Sinomicrobium pectinilyticum</name>
    <dbReference type="NCBI Taxonomy" id="1084421"/>
    <lineage>
        <taxon>Bacteria</taxon>
        <taxon>Pseudomonadati</taxon>
        <taxon>Bacteroidota</taxon>
        <taxon>Flavobacteriia</taxon>
        <taxon>Flavobacteriales</taxon>
        <taxon>Flavobacteriaceae</taxon>
        <taxon>Sinomicrobium</taxon>
    </lineage>
</organism>
<keyword evidence="3" id="KW-1185">Reference proteome</keyword>
<protein>
    <submittedName>
        <fullName evidence="2">DUF541 domain-containing protein</fullName>
    </submittedName>
</protein>
<keyword evidence="1" id="KW-0732">Signal</keyword>
<dbReference type="AlphaFoldDB" id="A0A3N0DS41"/>
<evidence type="ECO:0000313" key="2">
    <source>
        <dbReference type="EMBL" id="RNL78173.1"/>
    </source>
</evidence>
<dbReference type="Proteomes" id="UP000267469">
    <property type="component" value="Unassembled WGS sequence"/>
</dbReference>
<dbReference type="RefSeq" id="WP_123217691.1">
    <property type="nucleotide sequence ID" value="NZ_RJTM01000135.1"/>
</dbReference>
<dbReference type="OrthoDB" id="1118849at2"/>
<accession>A0A3N0DS41</accession>
<dbReference type="Pfam" id="PF04402">
    <property type="entry name" value="SIMPL"/>
    <property type="match status" value="1"/>
</dbReference>
<dbReference type="EMBL" id="RJTM01000135">
    <property type="protein sequence ID" value="RNL78173.1"/>
    <property type="molecule type" value="Genomic_DNA"/>
</dbReference>